<dbReference type="InterPro" id="IPR000412">
    <property type="entry name" value="ABC_2_transport"/>
</dbReference>
<evidence type="ECO:0000256" key="3">
    <source>
        <dbReference type="ARBA" id="ARBA00022989"/>
    </source>
</evidence>
<dbReference type="EMBL" id="CADCVJ010000152">
    <property type="protein sequence ID" value="CAA9478119.1"/>
    <property type="molecule type" value="Genomic_DNA"/>
</dbReference>
<evidence type="ECO:0000256" key="4">
    <source>
        <dbReference type="ARBA" id="ARBA00023136"/>
    </source>
</evidence>
<feature type="transmembrane region" description="Helical" evidence="5">
    <location>
        <begin position="154"/>
        <end position="180"/>
    </location>
</feature>
<dbReference type="PANTHER" id="PTHR43077">
    <property type="entry name" value="TRANSPORT PERMEASE YVFS-RELATED"/>
    <property type="match status" value="1"/>
</dbReference>
<comment type="subcellular location">
    <subcellularLocation>
        <location evidence="5">Cell membrane</location>
        <topology evidence="5">Multi-pass membrane protein</topology>
    </subcellularLocation>
    <subcellularLocation>
        <location evidence="1">Membrane</location>
        <topology evidence="1">Multi-pass membrane protein</topology>
    </subcellularLocation>
</comment>
<dbReference type="InterPro" id="IPR047817">
    <property type="entry name" value="ABC2_TM_bact-type"/>
</dbReference>
<feature type="transmembrane region" description="Helical" evidence="5">
    <location>
        <begin position="244"/>
        <end position="263"/>
    </location>
</feature>
<gene>
    <name evidence="7" type="ORF">AVDCRST_MAG38-1872</name>
</gene>
<evidence type="ECO:0000256" key="2">
    <source>
        <dbReference type="ARBA" id="ARBA00022692"/>
    </source>
</evidence>
<feature type="transmembrane region" description="Helical" evidence="5">
    <location>
        <begin position="77"/>
        <end position="96"/>
    </location>
</feature>
<evidence type="ECO:0000313" key="7">
    <source>
        <dbReference type="EMBL" id="CAA9478119.1"/>
    </source>
</evidence>
<dbReference type="Pfam" id="PF01061">
    <property type="entry name" value="ABC2_membrane"/>
    <property type="match status" value="1"/>
</dbReference>
<comment type="similarity">
    <text evidence="5">Belongs to the ABC-2 integral membrane protein family.</text>
</comment>
<keyword evidence="5" id="KW-1003">Cell membrane</keyword>
<feature type="transmembrane region" description="Helical" evidence="5">
    <location>
        <begin position="187"/>
        <end position="206"/>
    </location>
</feature>
<dbReference type="PROSITE" id="PS51012">
    <property type="entry name" value="ABC_TM2"/>
    <property type="match status" value="1"/>
</dbReference>
<sequence>MTAATVAPEPARRAATGGEVLSQVAELARRSVMRTARQPASIVPAMIFPLALMAVNVGGLDAATELPGFPTDSYLDFFIATAFIQSALFAMMNAGTDLARDVQTGFVSRLALTPMRGVALLVGQLAGVMALSAFTALLFLVVGLMAGISIQAGALGALAILAFATLVALAFGALGAMLGLRTGSGEAVQGFFPLFFVLLFLSSMALPRPLIEQDWFRTIATYNPVSYLLEAIRSLVITGWDAEALALGVGIAGTGAVLAMAGASKALRQRLTRT</sequence>
<keyword evidence="5" id="KW-0813">Transport</keyword>
<keyword evidence="4 5" id="KW-0472">Membrane</keyword>
<evidence type="ECO:0000256" key="5">
    <source>
        <dbReference type="RuleBase" id="RU361157"/>
    </source>
</evidence>
<protein>
    <recommendedName>
        <fullName evidence="5">Transport permease protein</fullName>
    </recommendedName>
</protein>
<reference evidence="7" key="1">
    <citation type="submission" date="2020-02" db="EMBL/GenBank/DDBJ databases">
        <authorList>
            <person name="Meier V. D."/>
        </authorList>
    </citation>
    <scope>NUCLEOTIDE SEQUENCE</scope>
    <source>
        <strain evidence="7">AVDCRST_MAG38</strain>
    </source>
</reference>
<evidence type="ECO:0000259" key="6">
    <source>
        <dbReference type="PROSITE" id="PS51012"/>
    </source>
</evidence>
<dbReference type="InterPro" id="IPR051328">
    <property type="entry name" value="T7SS_ABC-Transporter"/>
</dbReference>
<dbReference type="AlphaFoldDB" id="A0A6J4RPY6"/>
<feature type="transmembrane region" description="Helical" evidence="5">
    <location>
        <begin position="39"/>
        <end position="57"/>
    </location>
</feature>
<dbReference type="PIRSF" id="PIRSF006648">
    <property type="entry name" value="DrrB"/>
    <property type="match status" value="1"/>
</dbReference>
<dbReference type="PANTHER" id="PTHR43077:SF10">
    <property type="entry name" value="TRANSPORT PERMEASE PROTEIN"/>
    <property type="match status" value="1"/>
</dbReference>
<evidence type="ECO:0000256" key="1">
    <source>
        <dbReference type="ARBA" id="ARBA00004141"/>
    </source>
</evidence>
<dbReference type="GO" id="GO:0140359">
    <property type="term" value="F:ABC-type transporter activity"/>
    <property type="evidence" value="ECO:0007669"/>
    <property type="project" value="InterPro"/>
</dbReference>
<organism evidence="7">
    <name type="scientific">uncultured Solirubrobacteraceae bacterium</name>
    <dbReference type="NCBI Taxonomy" id="1162706"/>
    <lineage>
        <taxon>Bacteria</taxon>
        <taxon>Bacillati</taxon>
        <taxon>Actinomycetota</taxon>
        <taxon>Thermoleophilia</taxon>
        <taxon>Solirubrobacterales</taxon>
        <taxon>Solirubrobacteraceae</taxon>
        <taxon>environmental samples</taxon>
    </lineage>
</organism>
<accession>A0A6J4RPY6</accession>
<keyword evidence="2 5" id="KW-0812">Transmembrane</keyword>
<keyword evidence="3 5" id="KW-1133">Transmembrane helix</keyword>
<feature type="transmembrane region" description="Helical" evidence="5">
    <location>
        <begin position="117"/>
        <end position="148"/>
    </location>
</feature>
<dbReference type="GO" id="GO:0043190">
    <property type="term" value="C:ATP-binding cassette (ABC) transporter complex"/>
    <property type="evidence" value="ECO:0007669"/>
    <property type="project" value="InterPro"/>
</dbReference>
<dbReference type="InterPro" id="IPR013525">
    <property type="entry name" value="ABC2_TM"/>
</dbReference>
<feature type="domain" description="ABC transmembrane type-2" evidence="6">
    <location>
        <begin position="40"/>
        <end position="270"/>
    </location>
</feature>
<name>A0A6J4RPY6_9ACTN</name>
<proteinExistence type="inferred from homology"/>